<protein>
    <recommendedName>
        <fullName evidence="5">Pilus assembly protein</fullName>
    </recommendedName>
</protein>
<evidence type="ECO:0000313" key="3">
    <source>
        <dbReference type="EMBL" id="QVI64376.1"/>
    </source>
</evidence>
<dbReference type="Proteomes" id="UP000677804">
    <property type="component" value="Chromosome"/>
</dbReference>
<sequence>MEIRRRIARAQQSGDRGASAIEWVIITGVLVALAAAVGLTLYNRITEEADAIDIPGAPGSGGGNPGGGDGP</sequence>
<keyword evidence="4" id="KW-1185">Reference proteome</keyword>
<keyword evidence="2" id="KW-0472">Membrane</keyword>
<evidence type="ECO:0000256" key="1">
    <source>
        <dbReference type="SAM" id="MobiDB-lite"/>
    </source>
</evidence>
<proteinExistence type="predicted"/>
<evidence type="ECO:0008006" key="5">
    <source>
        <dbReference type="Google" id="ProtNLM"/>
    </source>
</evidence>
<accession>A0ABX8DC61</accession>
<keyword evidence="2" id="KW-0812">Transmembrane</keyword>
<feature type="compositionally biased region" description="Gly residues" evidence="1">
    <location>
        <begin position="58"/>
        <end position="71"/>
    </location>
</feature>
<evidence type="ECO:0000313" key="4">
    <source>
        <dbReference type="Proteomes" id="UP000677804"/>
    </source>
</evidence>
<gene>
    <name evidence="3" type="ORF">KG103_17490</name>
</gene>
<feature type="region of interest" description="Disordered" evidence="1">
    <location>
        <begin position="52"/>
        <end position="71"/>
    </location>
</feature>
<evidence type="ECO:0000256" key="2">
    <source>
        <dbReference type="SAM" id="Phobius"/>
    </source>
</evidence>
<keyword evidence="2" id="KW-1133">Transmembrane helix</keyword>
<reference evidence="3 4" key="1">
    <citation type="submission" date="2021-05" db="EMBL/GenBank/DDBJ databases">
        <title>Novel species in genus Cellulomonas.</title>
        <authorList>
            <person name="Zhang G."/>
        </authorList>
    </citation>
    <scope>NUCLEOTIDE SEQUENCE [LARGE SCALE GENOMIC DNA]</scope>
    <source>
        <strain evidence="4">zg-ZUI222</strain>
    </source>
</reference>
<feature type="transmembrane region" description="Helical" evidence="2">
    <location>
        <begin position="20"/>
        <end position="42"/>
    </location>
</feature>
<organism evidence="3 4">
    <name type="scientific">Cellulomonas wangleii</name>
    <dbReference type="NCBI Taxonomy" id="2816956"/>
    <lineage>
        <taxon>Bacteria</taxon>
        <taxon>Bacillati</taxon>
        <taxon>Actinomycetota</taxon>
        <taxon>Actinomycetes</taxon>
        <taxon>Micrococcales</taxon>
        <taxon>Cellulomonadaceae</taxon>
        <taxon>Cellulomonas</taxon>
    </lineage>
</organism>
<dbReference type="EMBL" id="CP074405">
    <property type="protein sequence ID" value="QVI64376.1"/>
    <property type="molecule type" value="Genomic_DNA"/>
</dbReference>
<name>A0ABX8DC61_9CELL</name>